<keyword evidence="1" id="KW-1133">Transmembrane helix</keyword>
<comment type="caution">
    <text evidence="2">The sequence shown here is derived from an EMBL/GenBank/DDBJ whole genome shotgun (WGS) entry which is preliminary data.</text>
</comment>
<keyword evidence="1" id="KW-0812">Transmembrane</keyword>
<evidence type="ECO:0008006" key="4">
    <source>
        <dbReference type="Google" id="ProtNLM"/>
    </source>
</evidence>
<dbReference type="STRING" id="29367.CLPUN_24870"/>
<keyword evidence="1" id="KW-0472">Membrane</keyword>
<dbReference type="InterPro" id="IPR006938">
    <property type="entry name" value="DUF624"/>
</dbReference>
<feature type="transmembrane region" description="Helical" evidence="1">
    <location>
        <begin position="198"/>
        <end position="219"/>
    </location>
</feature>
<feature type="transmembrane region" description="Helical" evidence="1">
    <location>
        <begin position="92"/>
        <end position="111"/>
    </location>
</feature>
<evidence type="ECO:0000256" key="1">
    <source>
        <dbReference type="SAM" id="Phobius"/>
    </source>
</evidence>
<protein>
    <recommendedName>
        <fullName evidence="4">DUF624 domain-containing protein</fullName>
    </recommendedName>
</protein>
<dbReference type="Pfam" id="PF04854">
    <property type="entry name" value="DUF624"/>
    <property type="match status" value="1"/>
</dbReference>
<dbReference type="EMBL" id="LZZM01000154">
    <property type="protein sequence ID" value="OOM77172.1"/>
    <property type="molecule type" value="Genomic_DNA"/>
</dbReference>
<feature type="transmembrane region" description="Helical" evidence="1">
    <location>
        <begin position="44"/>
        <end position="71"/>
    </location>
</feature>
<evidence type="ECO:0000313" key="2">
    <source>
        <dbReference type="EMBL" id="OOM77172.1"/>
    </source>
</evidence>
<accession>A0A1S8THV4</accession>
<feature type="transmembrane region" description="Helical" evidence="1">
    <location>
        <begin position="123"/>
        <end position="152"/>
    </location>
</feature>
<proteinExistence type="predicted"/>
<gene>
    <name evidence="2" type="ORF">CLPUN_24870</name>
</gene>
<name>A0A1S8THV4_9CLOT</name>
<reference evidence="2 3" key="1">
    <citation type="submission" date="2016-05" db="EMBL/GenBank/DDBJ databases">
        <title>Microbial solvent formation.</title>
        <authorList>
            <person name="Poehlein A."/>
            <person name="Montoya Solano J.D."/>
            <person name="Flitsch S."/>
            <person name="Krabben P."/>
            <person name="Duerre P."/>
            <person name="Daniel R."/>
        </authorList>
    </citation>
    <scope>NUCLEOTIDE SEQUENCE [LARGE SCALE GENOMIC DNA]</scope>
    <source>
        <strain evidence="2 3">DSM 2619</strain>
    </source>
</reference>
<dbReference type="Proteomes" id="UP000190890">
    <property type="component" value="Unassembled WGS sequence"/>
</dbReference>
<dbReference type="AlphaFoldDB" id="A0A1S8THV4"/>
<dbReference type="OrthoDB" id="1852280at2"/>
<feature type="transmembrane region" description="Helical" evidence="1">
    <location>
        <begin position="164"/>
        <end position="192"/>
    </location>
</feature>
<dbReference type="RefSeq" id="WP_077847611.1">
    <property type="nucleotide sequence ID" value="NZ_LZZM01000154.1"/>
</dbReference>
<keyword evidence="3" id="KW-1185">Reference proteome</keyword>
<sequence length="226" mass="26167">MRIFSPNFEREGAGVEKNEPPKIGLSLFFQLFISRFWDMLKLNIIFIIYCIPIVTIGPAFGALTSITMSMVRNKHIYLFSDFHEAFKTNWKQSFTFSFIICSIFAVLYYSTLFYFKLAQQNHIFYAVFFFCIFITVVFGLACLYIFPILTTISLSIKDIFKNSIFLSIVCLKNTLLGALVYGFILIVNLLFFPLTIPLILIFTFSMLSFIASFTSWPGIKKFIIKD</sequence>
<organism evidence="2 3">
    <name type="scientific">Clostridium puniceum</name>
    <dbReference type="NCBI Taxonomy" id="29367"/>
    <lineage>
        <taxon>Bacteria</taxon>
        <taxon>Bacillati</taxon>
        <taxon>Bacillota</taxon>
        <taxon>Clostridia</taxon>
        <taxon>Eubacteriales</taxon>
        <taxon>Clostridiaceae</taxon>
        <taxon>Clostridium</taxon>
    </lineage>
</organism>
<evidence type="ECO:0000313" key="3">
    <source>
        <dbReference type="Proteomes" id="UP000190890"/>
    </source>
</evidence>